<evidence type="ECO:0000256" key="4">
    <source>
        <dbReference type="ARBA" id="ARBA00022989"/>
    </source>
</evidence>
<keyword evidence="9" id="KW-1185">Reference proteome</keyword>
<dbReference type="GO" id="GO:0022857">
    <property type="term" value="F:transmembrane transporter activity"/>
    <property type="evidence" value="ECO:0007669"/>
    <property type="project" value="InterPro"/>
</dbReference>
<feature type="transmembrane region" description="Helical" evidence="6">
    <location>
        <begin position="276"/>
        <end position="297"/>
    </location>
</feature>
<evidence type="ECO:0000256" key="2">
    <source>
        <dbReference type="ARBA" id="ARBA00007635"/>
    </source>
</evidence>
<keyword evidence="5 6" id="KW-0472">Membrane</keyword>
<comment type="similarity">
    <text evidence="2 6">Belongs to the drug/metabolite transporter (DMT) superfamily. Plant drug/metabolite exporter (P-DME) (TC 2.A.7.4) family.</text>
</comment>
<feature type="transmembrane region" description="Helical" evidence="6">
    <location>
        <begin position="212"/>
        <end position="232"/>
    </location>
</feature>
<evidence type="ECO:0000256" key="6">
    <source>
        <dbReference type="RuleBase" id="RU363077"/>
    </source>
</evidence>
<dbReference type="EMBL" id="JAVXUO010000739">
    <property type="protein sequence ID" value="KAK2989462.1"/>
    <property type="molecule type" value="Genomic_DNA"/>
</dbReference>
<dbReference type="GO" id="GO:0016020">
    <property type="term" value="C:membrane"/>
    <property type="evidence" value="ECO:0007669"/>
    <property type="project" value="UniProtKB-SubCell"/>
</dbReference>
<feature type="domain" description="EamA" evidence="7">
    <location>
        <begin position="214"/>
        <end position="351"/>
    </location>
</feature>
<dbReference type="InterPro" id="IPR037185">
    <property type="entry name" value="EmrE-like"/>
</dbReference>
<dbReference type="InterPro" id="IPR000620">
    <property type="entry name" value="EamA_dom"/>
</dbReference>
<dbReference type="InterPro" id="IPR030184">
    <property type="entry name" value="WAT1-related"/>
</dbReference>
<dbReference type="Proteomes" id="UP001187471">
    <property type="component" value="Unassembled WGS sequence"/>
</dbReference>
<evidence type="ECO:0000256" key="3">
    <source>
        <dbReference type="ARBA" id="ARBA00022692"/>
    </source>
</evidence>
<feature type="transmembrane region" description="Helical" evidence="6">
    <location>
        <begin position="335"/>
        <end position="354"/>
    </location>
</feature>
<organism evidence="8 9">
    <name type="scientific">Escallonia rubra</name>
    <dbReference type="NCBI Taxonomy" id="112253"/>
    <lineage>
        <taxon>Eukaryota</taxon>
        <taxon>Viridiplantae</taxon>
        <taxon>Streptophyta</taxon>
        <taxon>Embryophyta</taxon>
        <taxon>Tracheophyta</taxon>
        <taxon>Spermatophyta</taxon>
        <taxon>Magnoliopsida</taxon>
        <taxon>eudicotyledons</taxon>
        <taxon>Gunneridae</taxon>
        <taxon>Pentapetalae</taxon>
        <taxon>asterids</taxon>
        <taxon>campanulids</taxon>
        <taxon>Escalloniales</taxon>
        <taxon>Escalloniaceae</taxon>
        <taxon>Escallonia</taxon>
    </lineage>
</organism>
<comment type="subcellular location">
    <subcellularLocation>
        <location evidence="1 6">Membrane</location>
        <topology evidence="1 6">Multi-pass membrane protein</topology>
    </subcellularLocation>
</comment>
<proteinExistence type="inferred from homology"/>
<evidence type="ECO:0000256" key="1">
    <source>
        <dbReference type="ARBA" id="ARBA00004141"/>
    </source>
</evidence>
<dbReference type="SUPFAM" id="SSF103481">
    <property type="entry name" value="Multidrug resistance efflux transporter EmrE"/>
    <property type="match status" value="1"/>
</dbReference>
<feature type="transmembrane region" description="Helical" evidence="6">
    <location>
        <begin position="166"/>
        <end position="186"/>
    </location>
</feature>
<dbReference type="PANTHER" id="PTHR31218">
    <property type="entry name" value="WAT1-RELATED PROTEIN"/>
    <property type="match status" value="1"/>
</dbReference>
<dbReference type="AlphaFoldDB" id="A0AA88UUT4"/>
<dbReference type="Pfam" id="PF00892">
    <property type="entry name" value="EamA"/>
    <property type="match status" value="1"/>
</dbReference>
<feature type="transmembrane region" description="Helical" evidence="6">
    <location>
        <begin position="53"/>
        <end position="73"/>
    </location>
</feature>
<evidence type="ECO:0000313" key="8">
    <source>
        <dbReference type="EMBL" id="KAK2989462.1"/>
    </source>
</evidence>
<feature type="transmembrane region" description="Helical" evidence="6">
    <location>
        <begin position="21"/>
        <end position="41"/>
    </location>
</feature>
<feature type="transmembrane region" description="Helical" evidence="6">
    <location>
        <begin position="85"/>
        <end position="106"/>
    </location>
</feature>
<evidence type="ECO:0000259" key="7">
    <source>
        <dbReference type="Pfam" id="PF00892"/>
    </source>
</evidence>
<name>A0AA88UUT4_9ASTE</name>
<protein>
    <recommendedName>
        <fullName evidence="6">WAT1-related protein</fullName>
    </recommendedName>
</protein>
<keyword evidence="3 6" id="KW-0812">Transmembrane</keyword>
<gene>
    <name evidence="8" type="ORF">RJ640_023620</name>
</gene>
<accession>A0AA88UUT4</accession>
<reference evidence="8" key="1">
    <citation type="submission" date="2022-12" db="EMBL/GenBank/DDBJ databases">
        <title>Draft genome assemblies for two species of Escallonia (Escalloniales).</title>
        <authorList>
            <person name="Chanderbali A."/>
            <person name="Dervinis C."/>
            <person name="Anghel I."/>
            <person name="Soltis D."/>
            <person name="Soltis P."/>
            <person name="Zapata F."/>
        </authorList>
    </citation>
    <scope>NUCLEOTIDE SEQUENCE</scope>
    <source>
        <strain evidence="8">UCBG92.1500</strain>
        <tissue evidence="8">Leaf</tissue>
    </source>
</reference>
<keyword evidence="4 6" id="KW-1133">Transmembrane helix</keyword>
<evidence type="ECO:0000256" key="5">
    <source>
        <dbReference type="ARBA" id="ARBA00023136"/>
    </source>
</evidence>
<feature type="transmembrane region" description="Helical" evidence="6">
    <location>
        <begin position="126"/>
        <end position="154"/>
    </location>
</feature>
<feature type="transmembrane region" description="Helical" evidence="6">
    <location>
        <begin position="309"/>
        <end position="329"/>
    </location>
</feature>
<evidence type="ECO:0000313" key="9">
    <source>
        <dbReference type="Proteomes" id="UP001187471"/>
    </source>
</evidence>
<comment type="caution">
    <text evidence="8">The sequence shown here is derived from an EMBL/GenBank/DDBJ whole genome shotgun (WGS) entry which is preliminary data.</text>
</comment>
<sequence>MSSQIGKIKTCLDSGLATERYKPYIAMIFVQFVYAGMSLLSKAAITEGMNPRVFVVYRQAFATIALAPFAFFFESEKSAPLSFNLLCRIFFVSLCGIFFTMMYTIISNNQYMKKFRITMTLNLFYFALNYTSATLAMAITNTIPATTFIIAVCLRIESISINQRHGMAKVFGSSLSLAGALVLTFIKGPCVYPDIHKQYSDHATKSYSKEDMIKGCLMILLSSTTWSLWLIMQGPIIKIYPAKLSLTTLQCFFSCIQSAVWAIAVERDITSWKLGWNINLLSVAYCGLIVTGITYWLQVWAVEKKGPVFTAMFGPLALVITAIFSAFIFNDTLHWGSVCGAILLVVGLYGALWGKIKEGKIQANEQKSGTKEETTLECIARL</sequence>